<evidence type="ECO:0000256" key="4">
    <source>
        <dbReference type="ARBA" id="ARBA00022980"/>
    </source>
</evidence>
<dbReference type="eggNOG" id="COG0261">
    <property type="taxonomic scope" value="Bacteria"/>
</dbReference>
<keyword evidence="5 6" id="KW-0687">Ribonucleoprotein</keyword>
<dbReference type="HOGENOM" id="CLU_061463_1_2_3"/>
<comment type="similarity">
    <text evidence="1 6 7">Belongs to the bacterial ribosomal protein bL21 family.</text>
</comment>
<dbReference type="InterPro" id="IPR028909">
    <property type="entry name" value="bL21-like"/>
</dbReference>
<dbReference type="InterPro" id="IPR036164">
    <property type="entry name" value="bL21-like_sf"/>
</dbReference>
<dbReference type="Proteomes" id="UP000017396">
    <property type="component" value="Chromosome"/>
</dbReference>
<dbReference type="Pfam" id="PF00829">
    <property type="entry name" value="Ribosomal_L21p"/>
    <property type="match status" value="1"/>
</dbReference>
<dbReference type="NCBIfam" id="TIGR00061">
    <property type="entry name" value="L21"/>
    <property type="match status" value="1"/>
</dbReference>
<dbReference type="KEGG" id="glj:GKIL_0759"/>
<protein>
    <recommendedName>
        <fullName evidence="6">Large ribosomal subunit protein bL21</fullName>
    </recommendedName>
</protein>
<dbReference type="GO" id="GO:1990904">
    <property type="term" value="C:ribonucleoprotein complex"/>
    <property type="evidence" value="ECO:0007669"/>
    <property type="project" value="UniProtKB-KW"/>
</dbReference>
<dbReference type="STRING" id="1183438.GKIL_0759"/>
<dbReference type="InterPro" id="IPR001787">
    <property type="entry name" value="Ribosomal_bL21"/>
</dbReference>
<sequence length="117" mass="12985">MVYAIVETGGKQVRVEPGRFYDVELLALEVESTVALDRVLLVRHDGGVSVGQPLVAGASVQARVLQHGKAPKVIVYKMRPKKHYRRKKGHRQPFTRLMIEAIDFDGQSFSAQPATST</sequence>
<dbReference type="GO" id="GO:0019843">
    <property type="term" value="F:rRNA binding"/>
    <property type="evidence" value="ECO:0007669"/>
    <property type="project" value="UniProtKB-UniRule"/>
</dbReference>
<dbReference type="RefSeq" id="WP_023172054.1">
    <property type="nucleotide sequence ID" value="NC_022600.1"/>
</dbReference>
<evidence type="ECO:0000256" key="1">
    <source>
        <dbReference type="ARBA" id="ARBA00008563"/>
    </source>
</evidence>
<dbReference type="GO" id="GO:0005737">
    <property type="term" value="C:cytoplasm"/>
    <property type="evidence" value="ECO:0007669"/>
    <property type="project" value="UniProtKB-ARBA"/>
</dbReference>
<dbReference type="SUPFAM" id="SSF141091">
    <property type="entry name" value="L21p-like"/>
    <property type="match status" value="1"/>
</dbReference>
<comment type="subunit">
    <text evidence="6">Part of the 50S ribosomal subunit. Contacts protein L20.</text>
</comment>
<keyword evidence="2 6" id="KW-0699">rRNA-binding</keyword>
<dbReference type="PROSITE" id="PS01169">
    <property type="entry name" value="RIBOSOMAL_L21"/>
    <property type="match status" value="1"/>
</dbReference>
<dbReference type="PANTHER" id="PTHR21349:SF0">
    <property type="entry name" value="LARGE RIBOSOMAL SUBUNIT PROTEIN BL21M"/>
    <property type="match status" value="1"/>
</dbReference>
<evidence type="ECO:0000313" key="8">
    <source>
        <dbReference type="EMBL" id="AGY57005.1"/>
    </source>
</evidence>
<reference evidence="8 9" key="1">
    <citation type="journal article" date="2013" name="PLoS ONE">
        <title>Cultivation and Complete Genome Sequencing of Gloeobacter kilaueensis sp. nov., from a Lava Cave in Kilauea Caldera, Hawai'i.</title>
        <authorList>
            <person name="Saw J.H."/>
            <person name="Schatz M."/>
            <person name="Brown M.V."/>
            <person name="Kunkel D.D."/>
            <person name="Foster J.S."/>
            <person name="Shick H."/>
            <person name="Christensen S."/>
            <person name="Hou S."/>
            <person name="Wan X."/>
            <person name="Donachie S.P."/>
        </authorList>
    </citation>
    <scope>NUCLEOTIDE SEQUENCE [LARGE SCALE GENOMIC DNA]</scope>
    <source>
        <strain evidence="9">JS</strain>
    </source>
</reference>
<keyword evidence="9" id="KW-1185">Reference proteome</keyword>
<dbReference type="PANTHER" id="PTHR21349">
    <property type="entry name" value="50S RIBOSOMAL PROTEIN L21"/>
    <property type="match status" value="1"/>
</dbReference>
<gene>
    <name evidence="6 8" type="primary">rplU</name>
    <name evidence="6" type="synonym">rpl21</name>
    <name evidence="8" type="ORF">GKIL_0759</name>
</gene>
<dbReference type="OrthoDB" id="9813334at2"/>
<dbReference type="AlphaFoldDB" id="U5QH74"/>
<evidence type="ECO:0000256" key="6">
    <source>
        <dbReference type="HAMAP-Rule" id="MF_01363"/>
    </source>
</evidence>
<dbReference type="InterPro" id="IPR018258">
    <property type="entry name" value="Ribosomal_bL21_CS"/>
</dbReference>
<keyword evidence="3 6" id="KW-0694">RNA-binding</keyword>
<evidence type="ECO:0000256" key="3">
    <source>
        <dbReference type="ARBA" id="ARBA00022884"/>
    </source>
</evidence>
<dbReference type="GO" id="GO:0003735">
    <property type="term" value="F:structural constituent of ribosome"/>
    <property type="evidence" value="ECO:0007669"/>
    <property type="project" value="InterPro"/>
</dbReference>
<proteinExistence type="inferred from homology"/>
<dbReference type="GO" id="GO:0006412">
    <property type="term" value="P:translation"/>
    <property type="evidence" value="ECO:0007669"/>
    <property type="project" value="UniProtKB-UniRule"/>
</dbReference>
<dbReference type="EMBL" id="CP003587">
    <property type="protein sequence ID" value="AGY57005.1"/>
    <property type="molecule type" value="Genomic_DNA"/>
</dbReference>
<evidence type="ECO:0000256" key="2">
    <source>
        <dbReference type="ARBA" id="ARBA00022730"/>
    </source>
</evidence>
<dbReference type="GO" id="GO:0005840">
    <property type="term" value="C:ribosome"/>
    <property type="evidence" value="ECO:0007669"/>
    <property type="project" value="UniProtKB-KW"/>
</dbReference>
<evidence type="ECO:0000313" key="9">
    <source>
        <dbReference type="Proteomes" id="UP000017396"/>
    </source>
</evidence>
<organism evidence="8 9">
    <name type="scientific">Gloeobacter kilaueensis (strain ATCC BAA-2537 / CCAP 1431/1 / ULC 316 / JS1)</name>
    <dbReference type="NCBI Taxonomy" id="1183438"/>
    <lineage>
        <taxon>Bacteria</taxon>
        <taxon>Bacillati</taxon>
        <taxon>Cyanobacteriota</taxon>
        <taxon>Cyanophyceae</taxon>
        <taxon>Gloeobacterales</taxon>
        <taxon>Gloeobacteraceae</taxon>
        <taxon>Gloeobacter</taxon>
    </lineage>
</organism>
<evidence type="ECO:0000256" key="5">
    <source>
        <dbReference type="ARBA" id="ARBA00023274"/>
    </source>
</evidence>
<accession>U5QH74</accession>
<evidence type="ECO:0000256" key="7">
    <source>
        <dbReference type="RuleBase" id="RU000562"/>
    </source>
</evidence>
<keyword evidence="4 6" id="KW-0689">Ribosomal protein</keyword>
<name>U5QH74_GLOK1</name>
<comment type="function">
    <text evidence="6 7">This protein binds to 23S rRNA in the presence of protein L20.</text>
</comment>
<dbReference type="HAMAP" id="MF_01363">
    <property type="entry name" value="Ribosomal_bL21"/>
    <property type="match status" value="1"/>
</dbReference>
<dbReference type="PATRIC" id="fig|1183438.3.peg.753"/>